<gene>
    <name evidence="1" type="ORF">SAMN05414137_13322</name>
</gene>
<evidence type="ECO:0000313" key="1">
    <source>
        <dbReference type="EMBL" id="SEM54126.1"/>
    </source>
</evidence>
<accession>A0A1H7Z709</accession>
<dbReference type="InterPro" id="IPR019587">
    <property type="entry name" value="Polyketide_cyclase/dehydratase"/>
</dbReference>
<evidence type="ECO:0000313" key="2">
    <source>
        <dbReference type="Proteomes" id="UP000183015"/>
    </source>
</evidence>
<dbReference type="RefSeq" id="WP_042450013.1">
    <property type="nucleotide sequence ID" value="NZ_BBPN01000017.1"/>
</dbReference>
<keyword evidence="2" id="KW-1185">Reference proteome</keyword>
<dbReference type="CDD" id="cd07821">
    <property type="entry name" value="PYR_PYL_RCAR_like"/>
    <property type="match status" value="1"/>
</dbReference>
<sequence length="164" mass="18371">MGVRLSPVTTDFLQSAPLRIVVTQRLGASREALFRELTQDASTWPQWWHEVSRAAYTGPGPYGVGAGRAVSLRGGVRFVESVLVWDEPERFVYRIEETNVPGAHAWMEEWLLTPGQGEGTTLRFTMAIEGHAALELPLQAVRPMVMRSIRRAMRRLEARAQQAG</sequence>
<name>A0A1H7Z709_STRJI</name>
<organism evidence="1 2">
    <name type="scientific">Streptacidiphilus jiangxiensis</name>
    <dbReference type="NCBI Taxonomy" id="235985"/>
    <lineage>
        <taxon>Bacteria</taxon>
        <taxon>Bacillati</taxon>
        <taxon>Actinomycetota</taxon>
        <taxon>Actinomycetes</taxon>
        <taxon>Kitasatosporales</taxon>
        <taxon>Streptomycetaceae</taxon>
        <taxon>Streptacidiphilus</taxon>
    </lineage>
</organism>
<dbReference type="EMBL" id="FOAZ01000033">
    <property type="protein sequence ID" value="SEM54126.1"/>
    <property type="molecule type" value="Genomic_DNA"/>
</dbReference>
<dbReference type="AlphaFoldDB" id="A0A1H7Z709"/>
<protein>
    <submittedName>
        <fullName evidence="1">Polyketide cyclase / dehydrase and lipid transport</fullName>
    </submittedName>
</protein>
<dbReference type="InterPro" id="IPR023393">
    <property type="entry name" value="START-like_dom_sf"/>
</dbReference>
<dbReference type="STRING" id="235985.SAMN05414137_13322"/>
<proteinExistence type="predicted"/>
<reference evidence="2" key="1">
    <citation type="submission" date="2016-10" db="EMBL/GenBank/DDBJ databases">
        <authorList>
            <person name="Varghese N."/>
        </authorList>
    </citation>
    <scope>NUCLEOTIDE SEQUENCE [LARGE SCALE GENOMIC DNA]</scope>
    <source>
        <strain evidence="2">DSM 45096 / BCRC 16803 / CGMCC 4.1857 / CIP 109030 / JCM 12277 / KCTC 19219 / NBRC 100920 / 33214</strain>
    </source>
</reference>
<dbReference type="Pfam" id="PF10604">
    <property type="entry name" value="Polyketide_cyc2"/>
    <property type="match status" value="1"/>
</dbReference>
<dbReference type="Gene3D" id="3.30.530.20">
    <property type="match status" value="1"/>
</dbReference>
<dbReference type="eggNOG" id="COG3832">
    <property type="taxonomic scope" value="Bacteria"/>
</dbReference>
<dbReference type="Proteomes" id="UP000183015">
    <property type="component" value="Unassembled WGS sequence"/>
</dbReference>
<dbReference type="SUPFAM" id="SSF55961">
    <property type="entry name" value="Bet v1-like"/>
    <property type="match status" value="1"/>
</dbReference>